<dbReference type="InterPro" id="IPR000595">
    <property type="entry name" value="cNMP-bd_dom"/>
</dbReference>
<dbReference type="STRING" id="151894.SAMN04488524_4650"/>
<protein>
    <submittedName>
        <fullName evidence="2">cAMP-binding domain of CRP or a regulatory subunit of cAMP-dependent protein kinases</fullName>
    </submittedName>
</protein>
<dbReference type="InterPro" id="IPR050397">
    <property type="entry name" value="Env_Response_Regulators"/>
</dbReference>
<dbReference type="GO" id="GO:0016301">
    <property type="term" value="F:kinase activity"/>
    <property type="evidence" value="ECO:0007669"/>
    <property type="project" value="UniProtKB-KW"/>
</dbReference>
<evidence type="ECO:0000313" key="3">
    <source>
        <dbReference type="Proteomes" id="UP000192756"/>
    </source>
</evidence>
<dbReference type="Proteomes" id="UP000192756">
    <property type="component" value="Unassembled WGS sequence"/>
</dbReference>
<dbReference type="OrthoDB" id="5457083at2"/>
<dbReference type="CDD" id="cd00038">
    <property type="entry name" value="CAP_ED"/>
    <property type="match status" value="1"/>
</dbReference>
<feature type="domain" description="Cyclic nucleotide-binding" evidence="1">
    <location>
        <begin position="24"/>
        <end position="129"/>
    </location>
</feature>
<evidence type="ECO:0000313" key="2">
    <source>
        <dbReference type="EMBL" id="SMD06827.1"/>
    </source>
</evidence>
<dbReference type="PANTHER" id="PTHR24567:SF77">
    <property type="entry name" value="NUCLEOSIDE-RESPONSIVE TRANSCRIPTIONAL ACTIVATOR OF NUCLEOSIDE UTILIZATION DEOR"/>
    <property type="match status" value="1"/>
</dbReference>
<dbReference type="Gene3D" id="2.60.120.10">
    <property type="entry name" value="Jelly Rolls"/>
    <property type="match status" value="1"/>
</dbReference>
<dbReference type="PANTHER" id="PTHR24567">
    <property type="entry name" value="CRP FAMILY TRANSCRIPTIONAL REGULATORY PROTEIN"/>
    <property type="match status" value="1"/>
</dbReference>
<name>A0A1W2EB54_9SPHI</name>
<dbReference type="SUPFAM" id="SSF51206">
    <property type="entry name" value="cAMP-binding domain-like"/>
    <property type="match status" value="1"/>
</dbReference>
<dbReference type="PROSITE" id="PS50042">
    <property type="entry name" value="CNMP_BINDING_3"/>
    <property type="match status" value="1"/>
</dbReference>
<keyword evidence="3" id="KW-1185">Reference proteome</keyword>
<keyword evidence="2" id="KW-0808">Transferase</keyword>
<gene>
    <name evidence="2" type="ORF">SAMN04488524_4650</name>
</gene>
<dbReference type="SMART" id="SM00100">
    <property type="entry name" value="cNMP"/>
    <property type="match status" value="1"/>
</dbReference>
<organism evidence="2 3">
    <name type="scientific">Pedobacter africanus</name>
    <dbReference type="NCBI Taxonomy" id="151894"/>
    <lineage>
        <taxon>Bacteria</taxon>
        <taxon>Pseudomonadati</taxon>
        <taxon>Bacteroidota</taxon>
        <taxon>Sphingobacteriia</taxon>
        <taxon>Sphingobacteriales</taxon>
        <taxon>Sphingobacteriaceae</taxon>
        <taxon>Pedobacter</taxon>
    </lineage>
</organism>
<reference evidence="3" key="1">
    <citation type="submission" date="2017-04" db="EMBL/GenBank/DDBJ databases">
        <authorList>
            <person name="Varghese N."/>
            <person name="Submissions S."/>
        </authorList>
    </citation>
    <scope>NUCLEOTIDE SEQUENCE [LARGE SCALE GENOMIC DNA]</scope>
    <source>
        <strain evidence="3">DSM 12126</strain>
    </source>
</reference>
<dbReference type="InterPro" id="IPR014710">
    <property type="entry name" value="RmlC-like_jellyroll"/>
</dbReference>
<dbReference type="InterPro" id="IPR018490">
    <property type="entry name" value="cNMP-bd_dom_sf"/>
</dbReference>
<proteinExistence type="predicted"/>
<dbReference type="Pfam" id="PF00027">
    <property type="entry name" value="cNMP_binding"/>
    <property type="match status" value="1"/>
</dbReference>
<dbReference type="GO" id="GO:0003700">
    <property type="term" value="F:DNA-binding transcription factor activity"/>
    <property type="evidence" value="ECO:0007669"/>
    <property type="project" value="TreeGrafter"/>
</dbReference>
<sequence>MIRKNEQLLNFIMQLAEKPDVPGAIILRKLDAGTRLIHQGEANGNVYVIKSGVAKCLFTEESGKEYILAFLGEGETLGEIEAIRKLPTICSIEALTPLCVYKISNVQFLHFLETIPEFSRILLELMAIRLSDISLKGARQQLQPISELLPRLLSALEAQQIEFTKKDLSEYLGITLRSLNRALKEEK</sequence>
<evidence type="ECO:0000259" key="1">
    <source>
        <dbReference type="PROSITE" id="PS50042"/>
    </source>
</evidence>
<accession>A0A1W2EB54</accession>
<dbReference type="AlphaFoldDB" id="A0A1W2EB54"/>
<dbReference type="RefSeq" id="WP_084241424.1">
    <property type="nucleotide sequence ID" value="NZ_FWXT01000005.1"/>
</dbReference>
<dbReference type="EMBL" id="FWXT01000005">
    <property type="protein sequence ID" value="SMD06827.1"/>
    <property type="molecule type" value="Genomic_DNA"/>
</dbReference>
<dbReference type="GO" id="GO:0005829">
    <property type="term" value="C:cytosol"/>
    <property type="evidence" value="ECO:0007669"/>
    <property type="project" value="TreeGrafter"/>
</dbReference>
<keyword evidence="2" id="KW-0418">Kinase</keyword>